<evidence type="ECO:0000256" key="1">
    <source>
        <dbReference type="SAM" id="Phobius"/>
    </source>
</evidence>
<evidence type="ECO:0000313" key="3">
    <source>
        <dbReference type="Proteomes" id="UP000294194"/>
    </source>
</evidence>
<dbReference type="Proteomes" id="UP000294194">
    <property type="component" value="Unassembled WGS sequence"/>
</dbReference>
<evidence type="ECO:0000313" key="2">
    <source>
        <dbReference type="EMBL" id="TBN56744.1"/>
    </source>
</evidence>
<reference evidence="3" key="1">
    <citation type="submission" date="2019-02" db="EMBL/GenBank/DDBJ databases">
        <title>Glaciihabitans arcticus sp. nov., a psychrotolerant bacterium isolated from polar soil.</title>
        <authorList>
            <person name="Dahal R.H."/>
        </authorList>
    </citation>
    <scope>NUCLEOTIDE SEQUENCE [LARGE SCALE GENOMIC DNA]</scope>
    <source>
        <strain evidence="3">RP-3-7</strain>
    </source>
</reference>
<dbReference type="RefSeq" id="WP_130980854.1">
    <property type="nucleotide sequence ID" value="NZ_SISG01000001.1"/>
</dbReference>
<protein>
    <submittedName>
        <fullName evidence="2">Uncharacterized protein</fullName>
    </submittedName>
</protein>
<keyword evidence="1" id="KW-1133">Transmembrane helix</keyword>
<accession>A0A4Q9GRM4</accession>
<dbReference type="AlphaFoldDB" id="A0A4Q9GRM4"/>
<keyword evidence="1" id="KW-0472">Membrane</keyword>
<name>A0A4Q9GRM4_9MICO</name>
<dbReference type="EMBL" id="SISG01000001">
    <property type="protein sequence ID" value="TBN56744.1"/>
    <property type="molecule type" value="Genomic_DNA"/>
</dbReference>
<keyword evidence="3" id="KW-1185">Reference proteome</keyword>
<sequence length="87" mass="9316">MSPQLRQTIWCVAILILGAAFVGFAIFVGASVEWDLMNPAPGRHRSSPAIVVPSLFILGFGAIVASLFVIRLPADRYVSSPDDDESA</sequence>
<organism evidence="2 3">
    <name type="scientific">Glaciihabitans arcticus</name>
    <dbReference type="NCBI Taxonomy" id="2668039"/>
    <lineage>
        <taxon>Bacteria</taxon>
        <taxon>Bacillati</taxon>
        <taxon>Actinomycetota</taxon>
        <taxon>Actinomycetes</taxon>
        <taxon>Micrococcales</taxon>
        <taxon>Microbacteriaceae</taxon>
        <taxon>Glaciihabitans</taxon>
    </lineage>
</organism>
<feature type="transmembrane region" description="Helical" evidence="1">
    <location>
        <begin position="9"/>
        <end position="30"/>
    </location>
</feature>
<gene>
    <name evidence="2" type="ORF">EYE40_04640</name>
</gene>
<comment type="caution">
    <text evidence="2">The sequence shown here is derived from an EMBL/GenBank/DDBJ whole genome shotgun (WGS) entry which is preliminary data.</text>
</comment>
<keyword evidence="1" id="KW-0812">Transmembrane</keyword>
<proteinExistence type="predicted"/>
<feature type="transmembrane region" description="Helical" evidence="1">
    <location>
        <begin position="50"/>
        <end position="70"/>
    </location>
</feature>